<name>A0ABP0A3W8_PIPNA</name>
<sequence length="105" mass="11966">MLTKGDQNTGYQRLWFIFRGNLSSQEHQADSMPLGLILLENCQDCGLLATLSPHSRFQELHERFGKEIRALQVMRRGLQEASTNGGSRSQAKTEQELNRCLLMND</sequence>
<accession>A0ABP0A3W8</accession>
<keyword evidence="3" id="KW-1185">Reference proteome</keyword>
<dbReference type="SUPFAM" id="SSF50729">
    <property type="entry name" value="PH domain-like"/>
    <property type="match status" value="1"/>
</dbReference>
<protein>
    <submittedName>
        <fullName evidence="2">Uncharacterized protein</fullName>
    </submittedName>
</protein>
<proteinExistence type="predicted"/>
<evidence type="ECO:0000256" key="1">
    <source>
        <dbReference type="SAM" id="MobiDB-lite"/>
    </source>
</evidence>
<feature type="region of interest" description="Disordered" evidence="1">
    <location>
        <begin position="79"/>
        <end position="105"/>
    </location>
</feature>
<gene>
    <name evidence="2" type="ORF">MPIPNATIZW_LOCUS13280</name>
</gene>
<evidence type="ECO:0000313" key="3">
    <source>
        <dbReference type="Proteomes" id="UP001314169"/>
    </source>
</evidence>
<dbReference type="Proteomes" id="UP001314169">
    <property type="component" value="Chromosome 4"/>
</dbReference>
<evidence type="ECO:0000313" key="2">
    <source>
        <dbReference type="EMBL" id="CAK6444974.1"/>
    </source>
</evidence>
<feature type="compositionally biased region" description="Polar residues" evidence="1">
    <location>
        <begin position="80"/>
        <end position="90"/>
    </location>
</feature>
<reference evidence="2" key="1">
    <citation type="submission" date="2023-12" db="EMBL/GenBank/DDBJ databases">
        <authorList>
            <person name="Brown T."/>
        </authorList>
    </citation>
    <scope>NUCLEOTIDE SEQUENCE</scope>
</reference>
<organism evidence="2 3">
    <name type="scientific">Pipistrellus nathusii</name>
    <name type="common">Nathusius' pipistrelle</name>
    <dbReference type="NCBI Taxonomy" id="59473"/>
    <lineage>
        <taxon>Eukaryota</taxon>
        <taxon>Metazoa</taxon>
        <taxon>Chordata</taxon>
        <taxon>Craniata</taxon>
        <taxon>Vertebrata</taxon>
        <taxon>Euteleostomi</taxon>
        <taxon>Mammalia</taxon>
        <taxon>Eutheria</taxon>
        <taxon>Laurasiatheria</taxon>
        <taxon>Chiroptera</taxon>
        <taxon>Yangochiroptera</taxon>
        <taxon>Vespertilionidae</taxon>
        <taxon>Pipistrellus</taxon>
    </lineage>
</organism>
<dbReference type="EMBL" id="OY882861">
    <property type="protein sequence ID" value="CAK6444974.1"/>
    <property type="molecule type" value="Genomic_DNA"/>
</dbReference>